<sequence>MLNNHKNEENNKGNRPSKHDLKSFYHLSAYYFHSSAFEMSPFLSISVPKRRRKIDGIWYKNNNELFRFKCKVSTSNI</sequence>
<feature type="region of interest" description="Disordered" evidence="1">
    <location>
        <begin position="1"/>
        <end position="20"/>
    </location>
</feature>
<reference evidence="2 3" key="1">
    <citation type="submission" date="2015-04" db="EMBL/GenBank/DDBJ databases">
        <authorList>
            <person name="Syromyatnikov M.Y."/>
            <person name="Popov V.N."/>
        </authorList>
    </citation>
    <scope>NUCLEOTIDE SEQUENCE [LARGE SCALE GENOMIC DNA]</scope>
</reference>
<dbReference type="AlphaFoldDB" id="A0A1J1HEJ7"/>
<proteinExistence type="predicted"/>
<gene>
    <name evidence="2" type="ORF">CLUMA_CG000354</name>
</gene>
<accession>A0A1J1HEJ7</accession>
<dbReference type="Proteomes" id="UP000183832">
    <property type="component" value="Unassembled WGS sequence"/>
</dbReference>
<dbReference type="EMBL" id="CVRI01000001">
    <property type="protein sequence ID" value="CRK86259.1"/>
    <property type="molecule type" value="Genomic_DNA"/>
</dbReference>
<evidence type="ECO:0000313" key="2">
    <source>
        <dbReference type="EMBL" id="CRK86259.1"/>
    </source>
</evidence>
<protein>
    <submittedName>
        <fullName evidence="2">CLUMA_CG000354, isoform A</fullName>
    </submittedName>
</protein>
<evidence type="ECO:0000256" key="1">
    <source>
        <dbReference type="SAM" id="MobiDB-lite"/>
    </source>
</evidence>
<organism evidence="2 3">
    <name type="scientific">Clunio marinus</name>
    <dbReference type="NCBI Taxonomy" id="568069"/>
    <lineage>
        <taxon>Eukaryota</taxon>
        <taxon>Metazoa</taxon>
        <taxon>Ecdysozoa</taxon>
        <taxon>Arthropoda</taxon>
        <taxon>Hexapoda</taxon>
        <taxon>Insecta</taxon>
        <taxon>Pterygota</taxon>
        <taxon>Neoptera</taxon>
        <taxon>Endopterygota</taxon>
        <taxon>Diptera</taxon>
        <taxon>Nematocera</taxon>
        <taxon>Chironomoidea</taxon>
        <taxon>Chironomidae</taxon>
        <taxon>Clunio</taxon>
    </lineage>
</organism>
<name>A0A1J1HEJ7_9DIPT</name>
<evidence type="ECO:0000313" key="3">
    <source>
        <dbReference type="Proteomes" id="UP000183832"/>
    </source>
</evidence>
<keyword evidence="3" id="KW-1185">Reference proteome</keyword>